<dbReference type="PROSITE" id="PS50850">
    <property type="entry name" value="MFS"/>
    <property type="match status" value="1"/>
</dbReference>
<feature type="transmembrane region" description="Helical" evidence="7">
    <location>
        <begin position="206"/>
        <end position="231"/>
    </location>
</feature>
<feature type="transmembrane region" description="Helical" evidence="7">
    <location>
        <begin position="340"/>
        <end position="362"/>
    </location>
</feature>
<feature type="transmembrane region" description="Helical" evidence="7">
    <location>
        <begin position="368"/>
        <end position="386"/>
    </location>
</feature>
<evidence type="ECO:0000313" key="10">
    <source>
        <dbReference type="Proteomes" id="UP000198500"/>
    </source>
</evidence>
<evidence type="ECO:0000313" key="9">
    <source>
        <dbReference type="EMBL" id="SDW89991.1"/>
    </source>
</evidence>
<dbReference type="Gene3D" id="1.20.1250.20">
    <property type="entry name" value="MFS general substrate transporter like domains"/>
    <property type="match status" value="1"/>
</dbReference>
<evidence type="ECO:0000256" key="4">
    <source>
        <dbReference type="ARBA" id="ARBA00022692"/>
    </source>
</evidence>
<evidence type="ECO:0000256" key="5">
    <source>
        <dbReference type="ARBA" id="ARBA00022989"/>
    </source>
</evidence>
<feature type="transmembrane region" description="Helical" evidence="7">
    <location>
        <begin position="100"/>
        <end position="122"/>
    </location>
</feature>
<dbReference type="SUPFAM" id="SSF103473">
    <property type="entry name" value="MFS general substrate transporter"/>
    <property type="match status" value="1"/>
</dbReference>
<feature type="transmembrane region" description="Helical" evidence="7">
    <location>
        <begin position="274"/>
        <end position="294"/>
    </location>
</feature>
<evidence type="ECO:0000256" key="7">
    <source>
        <dbReference type="SAM" id="Phobius"/>
    </source>
</evidence>
<feature type="transmembrane region" description="Helical" evidence="7">
    <location>
        <begin position="300"/>
        <end position="319"/>
    </location>
</feature>
<evidence type="ECO:0000259" key="8">
    <source>
        <dbReference type="PROSITE" id="PS50850"/>
    </source>
</evidence>
<keyword evidence="4 7" id="KW-0812">Transmembrane</keyword>
<feature type="transmembrane region" description="Helical" evidence="7">
    <location>
        <begin position="134"/>
        <end position="153"/>
    </location>
</feature>
<sequence length="395" mass="41203">MPVSQQRPLTFFGVAFAFLATMLGTTLPTPLYPLYQTQFGFSQLIITVIFAAYAVGVIAALLVTGRWSDQLGRRPILLGGLFAAMISDAVFLQADGLGAMLAGRVLSGLSAGVFTGTATVAVMELAPSYLKRHAALAATAANMGGLGLGPVVAGLCSRYLPDPLWLPYLLHLGLAGLAMLAIWQAPETVTRPERIRLRLQRLSVPTEVRAVFVPAAIAGFAGFSVLGFFTATAPAFMGRIMDVSNLLAIGVVAGLPFFASTVGQLAQERVPLSYRLPLGCVILLLGVVAIGAGIALASLTWFVCGAVVAGIGQGIAFRAGLGEVVAASPLTRRAEVTSSFFVVAYVAISLPVVGIGVTARLIGLQATGEIFAALVALLVLMALVLLRRQRRPVMP</sequence>
<dbReference type="GO" id="GO:0005886">
    <property type="term" value="C:plasma membrane"/>
    <property type="evidence" value="ECO:0007669"/>
    <property type="project" value="UniProtKB-SubCell"/>
</dbReference>
<evidence type="ECO:0000256" key="6">
    <source>
        <dbReference type="ARBA" id="ARBA00023136"/>
    </source>
</evidence>
<protein>
    <submittedName>
        <fullName evidence="9">Predicted arabinose efflux permease, MFS family</fullName>
    </submittedName>
</protein>
<organism evidence="9 10">
    <name type="scientific">Aidingimonas halophila</name>
    <dbReference type="NCBI Taxonomy" id="574349"/>
    <lineage>
        <taxon>Bacteria</taxon>
        <taxon>Pseudomonadati</taxon>
        <taxon>Pseudomonadota</taxon>
        <taxon>Gammaproteobacteria</taxon>
        <taxon>Oceanospirillales</taxon>
        <taxon>Halomonadaceae</taxon>
        <taxon>Aidingimonas</taxon>
    </lineage>
</organism>
<dbReference type="PANTHER" id="PTHR23517">
    <property type="entry name" value="RESISTANCE PROTEIN MDTM, PUTATIVE-RELATED-RELATED"/>
    <property type="match status" value="1"/>
</dbReference>
<dbReference type="InterPro" id="IPR036259">
    <property type="entry name" value="MFS_trans_sf"/>
</dbReference>
<name>A0A1H2XB02_9GAMM</name>
<dbReference type="OrthoDB" id="9810492at2"/>
<dbReference type="GO" id="GO:0022857">
    <property type="term" value="F:transmembrane transporter activity"/>
    <property type="evidence" value="ECO:0007669"/>
    <property type="project" value="InterPro"/>
</dbReference>
<dbReference type="EMBL" id="FNNI01000003">
    <property type="protein sequence ID" value="SDW89991.1"/>
    <property type="molecule type" value="Genomic_DNA"/>
</dbReference>
<dbReference type="AlphaFoldDB" id="A0A1H2XB02"/>
<keyword evidence="3" id="KW-1003">Cell membrane</keyword>
<keyword evidence="10" id="KW-1185">Reference proteome</keyword>
<dbReference type="InterPro" id="IPR005829">
    <property type="entry name" value="Sugar_transporter_CS"/>
</dbReference>
<dbReference type="PROSITE" id="PS00216">
    <property type="entry name" value="SUGAR_TRANSPORT_1"/>
    <property type="match status" value="1"/>
</dbReference>
<proteinExistence type="predicted"/>
<dbReference type="Proteomes" id="UP000198500">
    <property type="component" value="Unassembled WGS sequence"/>
</dbReference>
<keyword evidence="6 7" id="KW-0472">Membrane</keyword>
<feature type="transmembrane region" description="Helical" evidence="7">
    <location>
        <begin position="44"/>
        <end position="64"/>
    </location>
</feature>
<dbReference type="InterPro" id="IPR050171">
    <property type="entry name" value="MFS_Transporters"/>
</dbReference>
<feature type="domain" description="Major facilitator superfamily (MFS) profile" evidence="8">
    <location>
        <begin position="10"/>
        <end position="390"/>
    </location>
</feature>
<comment type="subcellular location">
    <subcellularLocation>
        <location evidence="1">Cell membrane</location>
        <topology evidence="1">Multi-pass membrane protein</topology>
    </subcellularLocation>
</comment>
<accession>A0A1H2XB02</accession>
<keyword evidence="5 7" id="KW-1133">Transmembrane helix</keyword>
<dbReference type="PANTHER" id="PTHR23517:SF13">
    <property type="entry name" value="MAJOR FACILITATOR SUPERFAMILY MFS_1"/>
    <property type="match status" value="1"/>
</dbReference>
<keyword evidence="2" id="KW-0813">Transport</keyword>
<evidence type="ECO:0000256" key="1">
    <source>
        <dbReference type="ARBA" id="ARBA00004651"/>
    </source>
</evidence>
<evidence type="ECO:0000256" key="2">
    <source>
        <dbReference type="ARBA" id="ARBA00022448"/>
    </source>
</evidence>
<dbReference type="STRING" id="574349.SAMN05443545_103152"/>
<gene>
    <name evidence="9" type="ORF">SAMN05443545_103152</name>
</gene>
<feature type="transmembrane region" description="Helical" evidence="7">
    <location>
        <begin position="76"/>
        <end position="94"/>
    </location>
</feature>
<feature type="transmembrane region" description="Helical" evidence="7">
    <location>
        <begin position="165"/>
        <end position="185"/>
    </location>
</feature>
<dbReference type="InterPro" id="IPR011701">
    <property type="entry name" value="MFS"/>
</dbReference>
<dbReference type="InterPro" id="IPR020846">
    <property type="entry name" value="MFS_dom"/>
</dbReference>
<evidence type="ECO:0000256" key="3">
    <source>
        <dbReference type="ARBA" id="ARBA00022475"/>
    </source>
</evidence>
<reference evidence="9 10" key="1">
    <citation type="submission" date="2016-10" db="EMBL/GenBank/DDBJ databases">
        <authorList>
            <person name="de Groot N.N."/>
        </authorList>
    </citation>
    <scope>NUCLEOTIDE SEQUENCE [LARGE SCALE GENOMIC DNA]</scope>
    <source>
        <strain evidence="9 10">DSM 19219</strain>
    </source>
</reference>
<feature type="transmembrane region" description="Helical" evidence="7">
    <location>
        <begin position="243"/>
        <end position="262"/>
    </location>
</feature>
<dbReference type="Pfam" id="PF07690">
    <property type="entry name" value="MFS_1"/>
    <property type="match status" value="1"/>
</dbReference>